<dbReference type="EMBL" id="JAZDUA010000252">
    <property type="protein sequence ID" value="KAK7862884.1"/>
    <property type="molecule type" value="Genomic_DNA"/>
</dbReference>
<evidence type="ECO:0000256" key="1">
    <source>
        <dbReference type="SAM" id="SignalP"/>
    </source>
</evidence>
<protein>
    <recommendedName>
        <fullName evidence="2">C-type lectin domain-containing protein</fullName>
    </recommendedName>
</protein>
<keyword evidence="1" id="KW-0732">Signal</keyword>
<dbReference type="InterPro" id="IPR001304">
    <property type="entry name" value="C-type_lectin-like"/>
</dbReference>
<organism evidence="3 4">
    <name type="scientific">Gryllus longicercus</name>
    <dbReference type="NCBI Taxonomy" id="2509291"/>
    <lineage>
        <taxon>Eukaryota</taxon>
        <taxon>Metazoa</taxon>
        <taxon>Ecdysozoa</taxon>
        <taxon>Arthropoda</taxon>
        <taxon>Hexapoda</taxon>
        <taxon>Insecta</taxon>
        <taxon>Pterygota</taxon>
        <taxon>Neoptera</taxon>
        <taxon>Polyneoptera</taxon>
        <taxon>Orthoptera</taxon>
        <taxon>Ensifera</taxon>
        <taxon>Gryllidea</taxon>
        <taxon>Grylloidea</taxon>
        <taxon>Gryllidae</taxon>
        <taxon>Gryllinae</taxon>
        <taxon>Gryllus</taxon>
    </lineage>
</organism>
<dbReference type="Proteomes" id="UP001378592">
    <property type="component" value="Unassembled WGS sequence"/>
</dbReference>
<evidence type="ECO:0000259" key="2">
    <source>
        <dbReference type="PROSITE" id="PS50041"/>
    </source>
</evidence>
<dbReference type="InterPro" id="IPR016186">
    <property type="entry name" value="C-type_lectin-like/link_sf"/>
</dbReference>
<dbReference type="Pfam" id="PF00059">
    <property type="entry name" value="Lectin_C"/>
    <property type="match status" value="1"/>
</dbReference>
<dbReference type="PROSITE" id="PS50041">
    <property type="entry name" value="C_TYPE_LECTIN_2"/>
    <property type="match status" value="1"/>
</dbReference>
<dbReference type="InterPro" id="IPR050111">
    <property type="entry name" value="C-type_lectin/snaclec_domain"/>
</dbReference>
<dbReference type="AlphaFoldDB" id="A0AAN9VRP5"/>
<feature type="signal peptide" evidence="1">
    <location>
        <begin position="1"/>
        <end position="21"/>
    </location>
</feature>
<dbReference type="Gene3D" id="3.10.100.10">
    <property type="entry name" value="Mannose-Binding Protein A, subunit A"/>
    <property type="match status" value="1"/>
</dbReference>
<gene>
    <name evidence="3" type="ORF">R5R35_011596</name>
</gene>
<dbReference type="SUPFAM" id="SSF56436">
    <property type="entry name" value="C-type lectin-like"/>
    <property type="match status" value="1"/>
</dbReference>
<dbReference type="InterPro" id="IPR016187">
    <property type="entry name" value="CTDL_fold"/>
</dbReference>
<dbReference type="PANTHER" id="PTHR22803">
    <property type="entry name" value="MANNOSE, PHOSPHOLIPASE, LECTIN RECEPTOR RELATED"/>
    <property type="match status" value="1"/>
</dbReference>
<sequence>MMTACAPLLAFLALAAGVAWAAPRAATAEYLLLPGHGRYKISANYKTWEAAKRTCEAEDAHLAVLDSEEEMDAVINMLVRCGIEYTRFDFWTGYYRQDETGQWTTVIGRWPVGGTGTGYTGWMSGYPNGVRDAACSRLLLTINARGLINGDCTNVGPFICEKNQ</sequence>
<dbReference type="SMART" id="SM00034">
    <property type="entry name" value="CLECT"/>
    <property type="match status" value="1"/>
</dbReference>
<name>A0AAN9VRP5_9ORTH</name>
<feature type="chain" id="PRO_5042971937" description="C-type lectin domain-containing protein" evidence="1">
    <location>
        <begin position="22"/>
        <end position="164"/>
    </location>
</feature>
<evidence type="ECO:0000313" key="3">
    <source>
        <dbReference type="EMBL" id="KAK7862884.1"/>
    </source>
</evidence>
<reference evidence="3 4" key="1">
    <citation type="submission" date="2024-03" db="EMBL/GenBank/DDBJ databases">
        <title>The genome assembly and annotation of the cricket Gryllus longicercus Weissman &amp; Gray.</title>
        <authorList>
            <person name="Szrajer S."/>
            <person name="Gray D."/>
            <person name="Ylla G."/>
        </authorList>
    </citation>
    <scope>NUCLEOTIDE SEQUENCE [LARGE SCALE GENOMIC DNA]</scope>
    <source>
        <strain evidence="3">DAG 2021-001</strain>
        <tissue evidence="3">Whole body minus gut</tissue>
    </source>
</reference>
<feature type="domain" description="C-type lectin" evidence="2">
    <location>
        <begin position="39"/>
        <end position="161"/>
    </location>
</feature>
<evidence type="ECO:0000313" key="4">
    <source>
        <dbReference type="Proteomes" id="UP001378592"/>
    </source>
</evidence>
<dbReference type="CDD" id="cd00037">
    <property type="entry name" value="CLECT"/>
    <property type="match status" value="1"/>
</dbReference>
<accession>A0AAN9VRP5</accession>
<proteinExistence type="predicted"/>
<comment type="caution">
    <text evidence="3">The sequence shown here is derived from an EMBL/GenBank/DDBJ whole genome shotgun (WGS) entry which is preliminary data.</text>
</comment>
<keyword evidence="4" id="KW-1185">Reference proteome</keyword>